<feature type="signal peptide" evidence="1">
    <location>
        <begin position="1"/>
        <end position="26"/>
    </location>
</feature>
<gene>
    <name evidence="2" type="ORF">CA13_52320</name>
</gene>
<sequence length="178" mass="18850" precursor="true">MHQPANPTYAKVLLFSLFALSFTGCASFDFPSLDLSPDGTKYVSGGGGGEFNGFDETMDETVYNKVREAQANNAIVFQVQGDSDASRVLPLPPDGKSVFVSTLLTQSGAVKKMGGVAPILYRSSPQSIGGVRMAVKMSPGGKTVVPESDYALRPGDRVYVQRSAGIDMKNLFSATLGI</sequence>
<keyword evidence="1" id="KW-0732">Signal</keyword>
<keyword evidence="3" id="KW-1185">Reference proteome</keyword>
<proteinExistence type="predicted"/>
<dbReference type="AlphaFoldDB" id="A0A5C5ZAC8"/>
<dbReference type="RefSeq" id="WP_146401125.1">
    <property type="nucleotide sequence ID" value="NZ_SJPJ01000001.1"/>
</dbReference>
<evidence type="ECO:0008006" key="4">
    <source>
        <dbReference type="Google" id="ProtNLM"/>
    </source>
</evidence>
<evidence type="ECO:0000256" key="1">
    <source>
        <dbReference type="SAM" id="SignalP"/>
    </source>
</evidence>
<dbReference type="Proteomes" id="UP000315010">
    <property type="component" value="Unassembled WGS sequence"/>
</dbReference>
<protein>
    <recommendedName>
        <fullName evidence="4">Polysaccharide biosynthesis/export protein</fullName>
    </recommendedName>
</protein>
<reference evidence="2 3" key="1">
    <citation type="submission" date="2019-02" db="EMBL/GenBank/DDBJ databases">
        <title>Deep-cultivation of Planctomycetes and their phenomic and genomic characterization uncovers novel biology.</title>
        <authorList>
            <person name="Wiegand S."/>
            <person name="Jogler M."/>
            <person name="Boedeker C."/>
            <person name="Pinto D."/>
            <person name="Vollmers J."/>
            <person name="Rivas-Marin E."/>
            <person name="Kohn T."/>
            <person name="Peeters S.H."/>
            <person name="Heuer A."/>
            <person name="Rast P."/>
            <person name="Oberbeckmann S."/>
            <person name="Bunk B."/>
            <person name="Jeske O."/>
            <person name="Meyerdierks A."/>
            <person name="Storesund J.E."/>
            <person name="Kallscheuer N."/>
            <person name="Luecker S."/>
            <person name="Lage O.M."/>
            <person name="Pohl T."/>
            <person name="Merkel B.J."/>
            <person name="Hornburger P."/>
            <person name="Mueller R.-W."/>
            <person name="Bruemmer F."/>
            <person name="Labrenz M."/>
            <person name="Spormann A.M."/>
            <person name="Op Den Camp H."/>
            <person name="Overmann J."/>
            <person name="Amann R."/>
            <person name="Jetten M.S.M."/>
            <person name="Mascher T."/>
            <person name="Medema M.H."/>
            <person name="Devos D.P."/>
            <person name="Kaster A.-K."/>
            <person name="Ovreas L."/>
            <person name="Rohde M."/>
            <person name="Galperin M.Y."/>
            <person name="Jogler C."/>
        </authorList>
    </citation>
    <scope>NUCLEOTIDE SEQUENCE [LARGE SCALE GENOMIC DNA]</scope>
    <source>
        <strain evidence="2 3">CA13</strain>
    </source>
</reference>
<organism evidence="2 3">
    <name type="scientific">Novipirellula herctigrandis</name>
    <dbReference type="NCBI Taxonomy" id="2527986"/>
    <lineage>
        <taxon>Bacteria</taxon>
        <taxon>Pseudomonadati</taxon>
        <taxon>Planctomycetota</taxon>
        <taxon>Planctomycetia</taxon>
        <taxon>Pirellulales</taxon>
        <taxon>Pirellulaceae</taxon>
        <taxon>Novipirellula</taxon>
    </lineage>
</organism>
<evidence type="ECO:0000313" key="2">
    <source>
        <dbReference type="EMBL" id="TWT83761.1"/>
    </source>
</evidence>
<comment type="caution">
    <text evidence="2">The sequence shown here is derived from an EMBL/GenBank/DDBJ whole genome shotgun (WGS) entry which is preliminary data.</text>
</comment>
<dbReference type="EMBL" id="SJPJ01000001">
    <property type="protein sequence ID" value="TWT83761.1"/>
    <property type="molecule type" value="Genomic_DNA"/>
</dbReference>
<accession>A0A5C5ZAC8</accession>
<feature type="chain" id="PRO_5022890560" description="Polysaccharide biosynthesis/export protein" evidence="1">
    <location>
        <begin position="27"/>
        <end position="178"/>
    </location>
</feature>
<name>A0A5C5ZAC8_9BACT</name>
<evidence type="ECO:0000313" key="3">
    <source>
        <dbReference type="Proteomes" id="UP000315010"/>
    </source>
</evidence>
<dbReference type="OrthoDB" id="269097at2"/>